<gene>
    <name evidence="1" type="ORF">BKP35_12370</name>
</gene>
<organism evidence="1 2">
    <name type="scientific">Anaerobacillus arseniciselenatis</name>
    <dbReference type="NCBI Taxonomy" id="85682"/>
    <lineage>
        <taxon>Bacteria</taxon>
        <taxon>Bacillati</taxon>
        <taxon>Bacillota</taxon>
        <taxon>Bacilli</taxon>
        <taxon>Bacillales</taxon>
        <taxon>Bacillaceae</taxon>
        <taxon>Anaerobacillus</taxon>
    </lineage>
</organism>
<dbReference type="AlphaFoldDB" id="A0A1S2LGC7"/>
<protein>
    <recommendedName>
        <fullName evidence="3">Lipoprotein</fullName>
    </recommendedName>
</protein>
<dbReference type="OrthoDB" id="2968792at2"/>
<reference evidence="1 2" key="1">
    <citation type="submission" date="2016-10" db="EMBL/GenBank/DDBJ databases">
        <title>Draft genome sequences of four alkaliphilic bacteria belonging to the Anaerobacillus genus.</title>
        <authorList>
            <person name="Bassil N.M."/>
            <person name="Lloyd J.R."/>
        </authorList>
    </citation>
    <scope>NUCLEOTIDE SEQUENCE [LARGE SCALE GENOMIC DNA]</scope>
    <source>
        <strain evidence="1 2">DSM 15340</strain>
    </source>
</reference>
<dbReference type="Proteomes" id="UP000180098">
    <property type="component" value="Unassembled WGS sequence"/>
</dbReference>
<evidence type="ECO:0000313" key="1">
    <source>
        <dbReference type="EMBL" id="OIJ11300.1"/>
    </source>
</evidence>
<accession>A0A1S2LGC7</accession>
<name>A0A1S2LGC7_9BACI</name>
<sequence>MKKNIAIILSVIFILIGCSSEKDRIINELKSEDEEMYIIVVFADELPGGGYQSDISNAISDDSYKIYENISEVAYIILEGNSHKHDYKNTLQINETPEIFIFDNKGIVFRTTEIEELGGFFK</sequence>
<dbReference type="PROSITE" id="PS51257">
    <property type="entry name" value="PROKAR_LIPOPROTEIN"/>
    <property type="match status" value="1"/>
</dbReference>
<proteinExistence type="predicted"/>
<dbReference type="RefSeq" id="WP_071313670.1">
    <property type="nucleotide sequence ID" value="NZ_MLQQ01000031.1"/>
</dbReference>
<evidence type="ECO:0000313" key="2">
    <source>
        <dbReference type="Proteomes" id="UP000180098"/>
    </source>
</evidence>
<evidence type="ECO:0008006" key="3">
    <source>
        <dbReference type="Google" id="ProtNLM"/>
    </source>
</evidence>
<keyword evidence="2" id="KW-1185">Reference proteome</keyword>
<comment type="caution">
    <text evidence="1">The sequence shown here is derived from an EMBL/GenBank/DDBJ whole genome shotgun (WGS) entry which is preliminary data.</text>
</comment>
<dbReference type="EMBL" id="MLQQ01000031">
    <property type="protein sequence ID" value="OIJ11300.1"/>
    <property type="molecule type" value="Genomic_DNA"/>
</dbReference>